<evidence type="ECO:0000259" key="3">
    <source>
        <dbReference type="Pfam" id="PF22889"/>
    </source>
</evidence>
<feature type="region of interest" description="Disordered" evidence="1">
    <location>
        <begin position="1877"/>
        <end position="1944"/>
    </location>
</feature>
<dbReference type="InterPro" id="IPR054730">
    <property type="entry name" value="Tea_C"/>
</dbReference>
<sequence>MSTVKRKKKTNGDTRQSEQLRNWLNKSKNTKCMPPVSFKVFSQLVENLPDIAFQIQVEGSAKPNGTLDECAEWFYNEFYKNSAIREKYEIKVRSCPLAIKNKLLQLPIAEEATTNATGTATEIGVDVAIKNSGRFQFPVSFATFKQYINKQRLINDLLRKKTDQERQLVLGDSKKLGDLLRKGYNVFYMFPHRRRLNKYEFKEASPEILQLLLKPGVPLDEAAAKTVSESPSSKSRKNKARAIQLQESLTSIVSFDVFEKFIKNIYEIVWQLKLNDLKDEGFDNCAKAYYIAFYLTPEIRERIQYEFVPCTSSMRNRLLALPSEADRAILLEMQKISLEIATSQELELNVISPPVEQLQIVDTPEVSYEVQVTYNKDAAESNAIPKDAYPVTFKLFKRYIKNLDGIVSEMLSSDEYKGKTKDECALEYFKAFYTTSQIRTKFKPELKACPSKIRAKLLALPAEEEVVVDVVDIDNDVPNEGNPPKVLTVAQDKDNVVDLPSEGNLVKIKGINYTYPVDIKTFLRYINYDELKKQLVDAHAKTKKIGDEANEKQLFKRFYYSFYLDKSLRKQFNYNFNAAPAHQRSKFTEMAVANTGKNIRCINYDELLHPLLLHVTQQCNEEARMIAKSDPMRCRNVFTRYYRSFYVRPIVRKQYAYRFESVSASLKSKLMQYAVPLNARAKKEMNIAATTGAPKACAAVIEEGTTETEVDMEIDEIVEITELNEPNVASFGNGIAIGRKKNSVVAPSEASNASGKIANTQITEEVIILNSEDTDVSLQRTPLMVEASTTVEKTSNASGILRNKAMIDSENTHTFAIGEKAASPRMTANITEKREEELPQQVANTEPRIVFYFSTSTQICEQKQPILECSDCELYVMEEITNLGRFIFPVSFETFKRCINYDELLHSLLLHVTQQRHEEARFIAETDPKRCHNVFTQFYRSFYVRPIVRRQYAYRFESVSAELESKLMKYPVPLDETARITMNMATVKDVTTTGAASAAVIEEITPNEVIILSSEDTDVSFQSTPLMVETSATVEKTSNASGILTNKPMIGSENTHTFAIGEKAASTSSEKTNDDFIAENTSELNTKKMHTSSIPGCEVEKVKNTPITGTDKSDVVKITAIAGIQIVHESAIVENTATGVVTTIKENMALSGIEKKKPHQEYEDSPSTTLPVSFKLFKKYIKNLDAIVQQMLKCDDHVDKSEDECAFQYFTAFYLEPAVREKYEFQIKPCPAKLREKILSIPVIEHESEHGAELQLGVEAEPERNESPAELLDINCNSQQSNDSEPLVVSQRIIITLKNMVYEFPVALQTFKQFINYESLKLELVKTYMKDKPKSNVESILNDERINSSLLRRFYHSFYIEPRVRTFFKYNFNAAPVEFRPKLLEYAVPLVRATRPITTEKVATVEVAQKESELQLAVNSTQDFNDSSENNAAFAQVSAQEQRCLSVDLETIAKRKDTEVPTSQGAAQSLNMDSMPAKRACVVPQLNVSAVCSTGISPPSTQCSIMSTPETSEQSASSAAVASSLEKDSPLCSLESMAPLVQSSSSEKSKTSDAEASEVLQQQLESHLQSPDALSATSEIEDQSSNESTVIYNDKADRSIADHTYNISWSSECESLEDIYADRSDELEILEKLNVIEYIPHNLTYYIAHRTMNLRTRALLEKDFIIARRPKQKAEELATIAKRSATNPQTIAKSYTTGNKTIPMVEIFPSSISNTKTFLATTAVAAPLKSASVPATVTLRKANKQTIANIKAEAEDSTEIAEAADNNESNLVDVKEDIVDVDEDIVDVDCSTANVANQHQNTISAPEILEKVRTKKFAGRRTEKVTRKVSRSIATVVDNSTEITKGPRTNAGESNKDKVSGIVTATNVKIGSTVVATNETSSRESTTTTATAGTSEVVVKNESSSNSVPETLPSTTAETSKIVAGNESSSKSVTETLPSSTAATKTIPSSTAAISEVVVKNESSANSVPETLPSTTAITKEVVVASESSSKSVTETIPSSTGAPSKIVAGNESSSKSVTETLPSSTAATKTIPSSTAAISEVVDTNESSSKSVTETIPSSTAATSEVVASNESSSKSVPKTIPGSTATISEVVVKNESSSNSVPETLPSTTAITKEVVDTNESSSKSVKEAIPSSTAATSKIVAGNESSSKSVTETLPSSTAATSEVVATKESSSKSVPKTISSSIATTSEVVSGKELSSKIAPETIPSSTAATSEVVATNESSSKSVPKTIPSSTAAISEGVDTNESSSKSVTETLPSSTAATSEVVATKESSSKSVPKTIPSSTAGTSELVSGNKSSSKSVTDTIPSSTAATSEVVATNELSSKSVPKTIPSSTATSSKVEVNKASYTSATKALETVSEATKATAPQAIASTDGARDTTKTALAAVVSESSSSQLKESNRAVAKPTEETPVAPTTFNLNSIDFFAPIGKEHNLKYLIYTSHGLKQTVWCILSQLTCSEFKKYTCIHNGESFYKDESLFSRVYSHVIHEGNWPINLYVKLPMLIELLRSKDVQIDELDLAHFSPKVLHSSELMRYTNFDDIAERNYRNRTGDRVNNLVDLFSEVENFYVECWMQDQWIQQVPRVTSQELKLANAKIEPVAFNIPECRIPICLHEKVPEAVIEIESETIELYDNSPQDILQDSDCPATQLEQSIAGNNLFVDVEDVDPATQLPETQSDPLMETSIEMPTVQIKQEPVKLLSNMRFTIDSSQSQEVVCESISPEEQIINLDEDDERIAAELSCFAIVPPKDRSPPMSFLNANLSKCEFNDLMKDVSLSPELQLQITNQLMSLETSQIEVATSPTEESQVPVADAPPAATATAVAAPASPVRSVTIRKPSRAFKSTLPCKRPRLMADNVPQLRHDFRPLPFTAAVPNQATVNPSPQQELPTTSSSQVQSQSQQDSSDPPMTASQELATDNTLMASSQLQHLLDAPHVNVRQVNELPMAVDCVSDKNDRASLSMPQAVLHQQIVFSTLQRFMYFESLTTSQIAKYQINSLSVGSLHQQALISVNGQLFKVNGPLLEHLFPHLKRSLLQDLQHLLNNVGEFIYNCRLNLHQDTKEDLRLRVLYAFMRASPPFTHIRLQFENATREWATFSTTNERDRDLLRQKPKCDVRASLKPEILQRMKEVKSLCYF</sequence>
<feature type="compositionally biased region" description="Low complexity" evidence="1">
    <location>
        <begin position="2090"/>
        <end position="2103"/>
    </location>
</feature>
<feature type="compositionally biased region" description="Polar residues" evidence="1">
    <location>
        <begin position="2011"/>
        <end position="2029"/>
    </location>
</feature>
<feature type="compositionally biased region" description="Low complexity" evidence="1">
    <location>
        <begin position="2175"/>
        <end position="2186"/>
    </location>
</feature>
<feature type="domain" description="Telomere ends associated alpha-helical" evidence="4">
    <location>
        <begin position="1174"/>
        <end position="1237"/>
    </location>
</feature>
<name>A0A9C6T4L0_DROAB</name>
<dbReference type="InterPro" id="IPR057624">
    <property type="entry name" value="Tea_helical"/>
</dbReference>
<evidence type="ECO:0000313" key="5">
    <source>
        <dbReference type="Proteomes" id="UP000515160"/>
    </source>
</evidence>
<feature type="compositionally biased region" description="Polar residues" evidence="1">
    <location>
        <begin position="2207"/>
        <end position="2264"/>
    </location>
</feature>
<reference evidence="6" key="1">
    <citation type="submission" date="2025-08" db="UniProtKB">
        <authorList>
            <consortium name="RefSeq"/>
        </authorList>
    </citation>
    <scope>IDENTIFICATION</scope>
    <source>
        <strain evidence="6">15112-1751.03</strain>
        <tissue evidence="6">Whole Adult</tissue>
    </source>
</reference>
<gene>
    <name evidence="6" type="primary">LOC117566770</name>
</gene>
<feature type="region of interest" description="Disordered" evidence="1">
    <location>
        <begin position="1497"/>
        <end position="1522"/>
    </location>
</feature>
<feature type="compositionally biased region" description="Polar residues" evidence="1">
    <location>
        <begin position="2271"/>
        <end position="2344"/>
    </location>
</feature>
<feature type="domain" description="Telomere ends associated alpha-helical" evidence="4">
    <location>
        <begin position="38"/>
        <end position="103"/>
    </location>
</feature>
<keyword evidence="5" id="KW-1185">Reference proteome</keyword>
<feature type="region of interest" description="Disordered" evidence="1">
    <location>
        <begin position="2041"/>
        <end position="2344"/>
    </location>
</feature>
<evidence type="ECO:0000256" key="1">
    <source>
        <dbReference type="SAM" id="MobiDB-lite"/>
    </source>
</evidence>
<feature type="region of interest" description="Disordered" evidence="1">
    <location>
        <begin position="1985"/>
        <end position="2029"/>
    </location>
</feature>
<dbReference type="Proteomes" id="UP000515160">
    <property type="component" value="Chromosome 3"/>
</dbReference>
<feature type="compositionally biased region" description="Polar residues" evidence="1">
    <location>
        <begin position="2146"/>
        <end position="2164"/>
    </location>
</feature>
<evidence type="ECO:0000259" key="4">
    <source>
        <dbReference type="Pfam" id="PF24236"/>
    </source>
</evidence>
<feature type="compositionally biased region" description="Polar residues" evidence="1">
    <location>
        <begin position="2041"/>
        <end position="2058"/>
    </location>
</feature>
<feature type="domain" description="Telomere ends associated middle" evidence="3">
    <location>
        <begin position="2424"/>
        <end position="2579"/>
    </location>
</feature>
<evidence type="ECO:0000259" key="2">
    <source>
        <dbReference type="Pfam" id="PF22884"/>
    </source>
</evidence>
<feature type="compositionally biased region" description="Polar residues" evidence="1">
    <location>
        <begin position="1559"/>
        <end position="1569"/>
    </location>
</feature>
<dbReference type="Pfam" id="PF22884">
    <property type="entry name" value="Tea_C"/>
    <property type="match status" value="1"/>
</dbReference>
<dbReference type="OrthoDB" id="8065942at2759"/>
<proteinExistence type="predicted"/>
<evidence type="ECO:0000313" key="6">
    <source>
        <dbReference type="RefSeq" id="XP_051861363.1"/>
    </source>
</evidence>
<dbReference type="Pfam" id="PF24236">
    <property type="entry name" value="Tea_helical"/>
    <property type="match status" value="4"/>
</dbReference>
<organism evidence="5 6">
    <name type="scientific">Drosophila albomicans</name>
    <name type="common">Fruit fly</name>
    <dbReference type="NCBI Taxonomy" id="7291"/>
    <lineage>
        <taxon>Eukaryota</taxon>
        <taxon>Metazoa</taxon>
        <taxon>Ecdysozoa</taxon>
        <taxon>Arthropoda</taxon>
        <taxon>Hexapoda</taxon>
        <taxon>Insecta</taxon>
        <taxon>Pterygota</taxon>
        <taxon>Neoptera</taxon>
        <taxon>Endopterygota</taxon>
        <taxon>Diptera</taxon>
        <taxon>Brachycera</taxon>
        <taxon>Muscomorpha</taxon>
        <taxon>Ephydroidea</taxon>
        <taxon>Drosophilidae</taxon>
        <taxon>Drosophila</taxon>
    </lineage>
</organism>
<feature type="compositionally biased region" description="Low complexity" evidence="1">
    <location>
        <begin position="1877"/>
        <end position="1908"/>
    </location>
</feature>
<feature type="compositionally biased region" description="Polar residues" evidence="1">
    <location>
        <begin position="1497"/>
        <end position="1514"/>
    </location>
</feature>
<feature type="compositionally biased region" description="Polar residues" evidence="1">
    <location>
        <begin position="2874"/>
        <end position="2890"/>
    </location>
</feature>
<feature type="compositionally biased region" description="Polar residues" evidence="1">
    <location>
        <begin position="1926"/>
        <end position="1944"/>
    </location>
</feature>
<protein>
    <submittedName>
        <fullName evidence="6">Protein telomere ends associated-like</fullName>
    </submittedName>
</protein>
<dbReference type="Pfam" id="PF22889">
    <property type="entry name" value="Tea_mid"/>
    <property type="match status" value="1"/>
</dbReference>
<feature type="region of interest" description="Disordered" evidence="1">
    <location>
        <begin position="1539"/>
        <end position="1587"/>
    </location>
</feature>
<dbReference type="RefSeq" id="XP_051861363.1">
    <property type="nucleotide sequence ID" value="XM_052005403.1"/>
</dbReference>
<dbReference type="InterPro" id="IPR054729">
    <property type="entry name" value="Tea_mid"/>
</dbReference>
<feature type="domain" description="Telomere ends associated alpha-helical" evidence="4">
    <location>
        <begin position="255"/>
        <end position="318"/>
    </location>
</feature>
<dbReference type="GeneID" id="117566770"/>
<feature type="domain" description="Telomere ends associated alpha-helical" evidence="4">
    <location>
        <begin position="393"/>
        <end position="457"/>
    </location>
</feature>
<feature type="compositionally biased region" description="Low complexity" evidence="1">
    <location>
        <begin position="2059"/>
        <end position="2070"/>
    </location>
</feature>
<feature type="domain" description="Telomere ends associated C-terminal" evidence="2">
    <location>
        <begin position="2969"/>
        <end position="3130"/>
    </location>
</feature>
<feature type="compositionally biased region" description="Polar residues" evidence="1">
    <location>
        <begin position="2071"/>
        <end position="2089"/>
    </location>
</feature>
<accession>A0A9C6T4L0</accession>
<feature type="compositionally biased region" description="Low complexity" evidence="1">
    <location>
        <begin position="1985"/>
        <end position="1996"/>
    </location>
</feature>
<feature type="compositionally biased region" description="Low complexity" evidence="1">
    <location>
        <begin position="2891"/>
        <end position="2905"/>
    </location>
</feature>
<feature type="region of interest" description="Disordered" evidence="1">
    <location>
        <begin position="2874"/>
        <end position="2911"/>
    </location>
</feature>